<sequence length="247" mass="28659">MKDIQSQQDYRRIDIKKVGVKTVTYPITVLDKAQSRQKTIATINMYVNLPHHFKGTHMSRFIEILNCFHGKIDIKNFRQILEEMKLRLDAEAAHMEMFFPFFLRRSDDQDTLRISRYECTMSCFLGEDDDLRIDLSVPIAYPPSDEGTAERGGLWGTALVSVRFKRFMWLEDLIDIIEATIKAEMTERRKCGDDPGQPMETLLERLDRRLATLTELRWYEVTVENLSQGYSLFALTSGPDLLPNPAV</sequence>
<dbReference type="RefSeq" id="WP_073377168.1">
    <property type="nucleotide sequence ID" value="NZ_FQXS01000018.1"/>
</dbReference>
<dbReference type="InterPro" id="IPR003801">
    <property type="entry name" value="GTP_cyclohydrolase_FolE2/MptA"/>
</dbReference>
<keyword evidence="3" id="KW-1185">Reference proteome</keyword>
<dbReference type="OrthoDB" id="9774824at2"/>
<evidence type="ECO:0000313" key="3">
    <source>
        <dbReference type="Proteomes" id="UP000184139"/>
    </source>
</evidence>
<dbReference type="GO" id="GO:0003934">
    <property type="term" value="F:GTP cyclohydrolase I activity"/>
    <property type="evidence" value="ECO:0007669"/>
    <property type="project" value="InterPro"/>
</dbReference>
<proteinExistence type="predicted"/>
<dbReference type="Proteomes" id="UP000184139">
    <property type="component" value="Unassembled WGS sequence"/>
</dbReference>
<protein>
    <submittedName>
        <fullName evidence="2">GTP cyclohydrolase I</fullName>
    </submittedName>
</protein>
<dbReference type="PANTHER" id="PTHR36445:SF1">
    <property type="entry name" value="GTP CYCLOHYDROLASE MPTA"/>
    <property type="match status" value="1"/>
</dbReference>
<dbReference type="EMBL" id="FQXS01000018">
    <property type="protein sequence ID" value="SHH96174.1"/>
    <property type="molecule type" value="Genomic_DNA"/>
</dbReference>
<gene>
    <name evidence="2" type="ORF">SAMN02745124_02862</name>
</gene>
<evidence type="ECO:0000313" key="2">
    <source>
        <dbReference type="EMBL" id="SHH96174.1"/>
    </source>
</evidence>
<dbReference type="STRING" id="1121409.SAMN02745124_02862"/>
<organism evidence="2 3">
    <name type="scientific">Desulfofustis glycolicus DSM 9705</name>
    <dbReference type="NCBI Taxonomy" id="1121409"/>
    <lineage>
        <taxon>Bacteria</taxon>
        <taxon>Pseudomonadati</taxon>
        <taxon>Thermodesulfobacteriota</taxon>
        <taxon>Desulfobulbia</taxon>
        <taxon>Desulfobulbales</taxon>
        <taxon>Desulfocapsaceae</taxon>
        <taxon>Desulfofustis</taxon>
    </lineage>
</organism>
<dbReference type="AlphaFoldDB" id="A0A1M5X9H2"/>
<name>A0A1M5X9H2_9BACT</name>
<reference evidence="2 3" key="1">
    <citation type="submission" date="2016-11" db="EMBL/GenBank/DDBJ databases">
        <authorList>
            <person name="Jaros S."/>
            <person name="Januszkiewicz K."/>
            <person name="Wedrychowicz H."/>
        </authorList>
    </citation>
    <scope>NUCLEOTIDE SEQUENCE [LARGE SCALE GENOMIC DNA]</scope>
    <source>
        <strain evidence="2 3">DSM 9705</strain>
    </source>
</reference>
<dbReference type="Pfam" id="PF02649">
    <property type="entry name" value="GCHY-1"/>
    <property type="match status" value="1"/>
</dbReference>
<accession>A0A1M5X9H2</accession>
<evidence type="ECO:0000256" key="1">
    <source>
        <dbReference type="ARBA" id="ARBA00022801"/>
    </source>
</evidence>
<dbReference type="PANTHER" id="PTHR36445">
    <property type="entry name" value="GTP CYCLOHYDROLASE MPTA"/>
    <property type="match status" value="1"/>
</dbReference>
<dbReference type="Gene3D" id="3.10.270.10">
    <property type="entry name" value="Urate Oxidase"/>
    <property type="match status" value="1"/>
</dbReference>
<keyword evidence="1 2" id="KW-0378">Hydrolase</keyword>